<dbReference type="InterPro" id="IPR002711">
    <property type="entry name" value="HNH"/>
</dbReference>
<dbReference type="GO" id="GO:0008270">
    <property type="term" value="F:zinc ion binding"/>
    <property type="evidence" value="ECO:0007669"/>
    <property type="project" value="InterPro"/>
</dbReference>
<evidence type="ECO:0000259" key="3">
    <source>
        <dbReference type="SMART" id="SM00507"/>
    </source>
</evidence>
<evidence type="ECO:0000313" key="5">
    <source>
        <dbReference type="Proteomes" id="UP000233781"/>
    </source>
</evidence>
<evidence type="ECO:0000256" key="1">
    <source>
        <dbReference type="ARBA" id="ARBA00023450"/>
    </source>
</evidence>
<feature type="region of interest" description="Disordered" evidence="2">
    <location>
        <begin position="460"/>
        <end position="495"/>
    </location>
</feature>
<evidence type="ECO:0000313" key="4">
    <source>
        <dbReference type="EMBL" id="PKW27310.1"/>
    </source>
</evidence>
<proteinExistence type="inferred from homology"/>
<dbReference type="InterPro" id="IPR003870">
    <property type="entry name" value="DUF222"/>
</dbReference>
<comment type="caution">
    <text evidence="4">The sequence shown here is derived from an EMBL/GenBank/DDBJ whole genome shotgun (WGS) entry which is preliminary data.</text>
</comment>
<dbReference type="EMBL" id="PJNE01000001">
    <property type="protein sequence ID" value="PKW27310.1"/>
    <property type="molecule type" value="Genomic_DNA"/>
</dbReference>
<protein>
    <submittedName>
        <fullName evidence="4">Uncharacterized protein DUF222</fullName>
    </submittedName>
</protein>
<gene>
    <name evidence="4" type="ORF">ATL31_2148</name>
</gene>
<reference evidence="4 5" key="1">
    <citation type="submission" date="2017-12" db="EMBL/GenBank/DDBJ databases">
        <title>Sequencing the genomes of 1000 Actinobacteria strains.</title>
        <authorList>
            <person name="Klenk H.-P."/>
        </authorList>
    </citation>
    <scope>NUCLEOTIDE SEQUENCE [LARGE SCALE GENOMIC DNA]</scope>
    <source>
        <strain evidence="4 5">DSM 12806</strain>
    </source>
</reference>
<dbReference type="OrthoDB" id="5177627at2"/>
<comment type="similarity">
    <text evidence="1">Belongs to the Rv1128c/1148c/1588c/1702c/1945/3466 family.</text>
</comment>
<dbReference type="CDD" id="cd00085">
    <property type="entry name" value="HNHc"/>
    <property type="match status" value="1"/>
</dbReference>
<sequence length="495" mass="53065">MTRGTVGIAERRSAIAAARAAIGSLGEVLATASAEDLAALMGELDAVVASASAARVEVVVEATRRGECTGSGVHAWVREHAPSLRQGGAAAVARVAQEVTARDTGLERRDPDAASPVGIVWSAVRAGTLEAGTGCAVLREAARLEPLLRPDAVSTVVEGLVDLAAAWGPAMMRRLRPRLVAEHGHHGAFDQLHDTLAAAARLSSPRIESGDLTEYQLWMTPAQAATLEAAIGPLSAPQPNDETGERDLRPAGQRRVEALTTICSDASAQAADQAGDPSTHGAVLHVSIDLTDLEHRTGAAEVLGSTADGTLLPPETLRRLACDAALVPYVLGTHGETLDVGRVARLFTRPQRRLLRRRDRGCTYPGCTTPPDWARAHHIRHWADDGPTDTTNAALLCPRHHTHVHHKRFWAHVRDTPDHHGRYVTWDLTPGSYDHHLALLRAAQPPTRPATQLLHALIGPLAPEPDTPEWSTHDDPWWDDPMPERTCHDDAKPAA</sequence>
<dbReference type="RefSeq" id="WP_158239838.1">
    <property type="nucleotide sequence ID" value="NZ_PJNE01000001.1"/>
</dbReference>
<dbReference type="GO" id="GO:0004519">
    <property type="term" value="F:endonuclease activity"/>
    <property type="evidence" value="ECO:0007669"/>
    <property type="project" value="InterPro"/>
</dbReference>
<accession>A0A2N3YKD4</accession>
<name>A0A2N3YKD4_9MICO</name>
<evidence type="ECO:0000256" key="2">
    <source>
        <dbReference type="SAM" id="MobiDB-lite"/>
    </source>
</evidence>
<dbReference type="Gene3D" id="1.10.30.50">
    <property type="match status" value="1"/>
</dbReference>
<organism evidence="4 5">
    <name type="scientific">Phycicoccus duodecadis</name>
    <dbReference type="NCBI Taxonomy" id="173053"/>
    <lineage>
        <taxon>Bacteria</taxon>
        <taxon>Bacillati</taxon>
        <taxon>Actinomycetota</taxon>
        <taxon>Actinomycetes</taxon>
        <taxon>Micrococcales</taxon>
        <taxon>Intrasporangiaceae</taxon>
        <taxon>Phycicoccus</taxon>
    </lineage>
</organism>
<dbReference type="Pfam" id="PF02720">
    <property type="entry name" value="DUF222"/>
    <property type="match status" value="1"/>
</dbReference>
<dbReference type="Pfam" id="PF01844">
    <property type="entry name" value="HNH"/>
    <property type="match status" value="1"/>
</dbReference>
<dbReference type="AlphaFoldDB" id="A0A2N3YKD4"/>
<keyword evidence="5" id="KW-1185">Reference proteome</keyword>
<dbReference type="InterPro" id="IPR003615">
    <property type="entry name" value="HNH_nuc"/>
</dbReference>
<feature type="compositionally biased region" description="Basic and acidic residues" evidence="2">
    <location>
        <begin position="471"/>
        <end position="495"/>
    </location>
</feature>
<dbReference type="GO" id="GO:0003676">
    <property type="term" value="F:nucleic acid binding"/>
    <property type="evidence" value="ECO:0007669"/>
    <property type="project" value="InterPro"/>
</dbReference>
<dbReference type="Proteomes" id="UP000233781">
    <property type="component" value="Unassembled WGS sequence"/>
</dbReference>
<dbReference type="SMART" id="SM00507">
    <property type="entry name" value="HNHc"/>
    <property type="match status" value="1"/>
</dbReference>
<feature type="domain" description="HNH nuclease" evidence="3">
    <location>
        <begin position="350"/>
        <end position="402"/>
    </location>
</feature>